<dbReference type="AlphaFoldDB" id="A0A0F9GSN9"/>
<evidence type="ECO:0000313" key="1">
    <source>
        <dbReference type="EMBL" id="KKL72385.1"/>
    </source>
</evidence>
<reference evidence="1" key="1">
    <citation type="journal article" date="2015" name="Nature">
        <title>Complex archaea that bridge the gap between prokaryotes and eukaryotes.</title>
        <authorList>
            <person name="Spang A."/>
            <person name="Saw J.H."/>
            <person name="Jorgensen S.L."/>
            <person name="Zaremba-Niedzwiedzka K."/>
            <person name="Martijn J."/>
            <person name="Lind A.E."/>
            <person name="van Eijk R."/>
            <person name="Schleper C."/>
            <person name="Guy L."/>
            <person name="Ettema T.J."/>
        </authorList>
    </citation>
    <scope>NUCLEOTIDE SEQUENCE</scope>
</reference>
<dbReference type="EMBL" id="LAZR01025289">
    <property type="protein sequence ID" value="KKL72385.1"/>
    <property type="molecule type" value="Genomic_DNA"/>
</dbReference>
<proteinExistence type="predicted"/>
<sequence length="72" mass="8602">MSEMVIVECDYRSGECLERFEGFRIEITDRAKHECLTKRGWLVRDGKHYCPKHREQILTENNNGKEENQKES</sequence>
<gene>
    <name evidence="1" type="ORF">LCGC14_2085410</name>
</gene>
<protein>
    <submittedName>
        <fullName evidence="1">Uncharacterized protein</fullName>
    </submittedName>
</protein>
<accession>A0A0F9GSN9</accession>
<name>A0A0F9GSN9_9ZZZZ</name>
<organism evidence="1">
    <name type="scientific">marine sediment metagenome</name>
    <dbReference type="NCBI Taxonomy" id="412755"/>
    <lineage>
        <taxon>unclassified sequences</taxon>
        <taxon>metagenomes</taxon>
        <taxon>ecological metagenomes</taxon>
    </lineage>
</organism>
<comment type="caution">
    <text evidence="1">The sequence shown here is derived from an EMBL/GenBank/DDBJ whole genome shotgun (WGS) entry which is preliminary data.</text>
</comment>